<dbReference type="EMBL" id="CAMXCT010004518">
    <property type="protein sequence ID" value="CAI4009404.1"/>
    <property type="molecule type" value="Genomic_DNA"/>
</dbReference>
<name>A0A9P1GGG9_9DINO</name>
<evidence type="ECO:0000313" key="4">
    <source>
        <dbReference type="Proteomes" id="UP001152797"/>
    </source>
</evidence>
<evidence type="ECO:0000256" key="1">
    <source>
        <dbReference type="SAM" id="MobiDB-lite"/>
    </source>
</evidence>
<accession>A0A9P1GGG9</accession>
<dbReference type="OrthoDB" id="436292at2759"/>
<evidence type="ECO:0000313" key="2">
    <source>
        <dbReference type="EMBL" id="CAI4009404.1"/>
    </source>
</evidence>
<comment type="caution">
    <text evidence="2">The sequence shown here is derived from an EMBL/GenBank/DDBJ whole genome shotgun (WGS) entry which is preliminary data.</text>
</comment>
<reference evidence="2" key="1">
    <citation type="submission" date="2022-10" db="EMBL/GenBank/DDBJ databases">
        <authorList>
            <person name="Chen Y."/>
            <person name="Dougan E. K."/>
            <person name="Chan C."/>
            <person name="Rhodes N."/>
            <person name="Thang M."/>
        </authorList>
    </citation>
    <scope>NUCLEOTIDE SEQUENCE</scope>
</reference>
<dbReference type="EMBL" id="CAMXCT020004518">
    <property type="protein sequence ID" value="CAL1162779.1"/>
    <property type="molecule type" value="Genomic_DNA"/>
</dbReference>
<keyword evidence="4" id="KW-1185">Reference proteome</keyword>
<proteinExistence type="predicted"/>
<feature type="non-terminal residue" evidence="2">
    <location>
        <position position="506"/>
    </location>
</feature>
<gene>
    <name evidence="2" type="ORF">C1SCF055_LOCUS34768</name>
</gene>
<reference evidence="3 4" key="2">
    <citation type="submission" date="2024-05" db="EMBL/GenBank/DDBJ databases">
        <authorList>
            <person name="Chen Y."/>
            <person name="Shah S."/>
            <person name="Dougan E. K."/>
            <person name="Thang M."/>
            <person name="Chan C."/>
        </authorList>
    </citation>
    <scope>NUCLEOTIDE SEQUENCE [LARGE SCALE GENOMIC DNA]</scope>
</reference>
<feature type="compositionally biased region" description="Basic and acidic residues" evidence="1">
    <location>
        <begin position="269"/>
        <end position="279"/>
    </location>
</feature>
<organism evidence="2">
    <name type="scientific">Cladocopium goreaui</name>
    <dbReference type="NCBI Taxonomy" id="2562237"/>
    <lineage>
        <taxon>Eukaryota</taxon>
        <taxon>Sar</taxon>
        <taxon>Alveolata</taxon>
        <taxon>Dinophyceae</taxon>
        <taxon>Suessiales</taxon>
        <taxon>Symbiodiniaceae</taxon>
        <taxon>Cladocopium</taxon>
    </lineage>
</organism>
<dbReference type="EMBL" id="CAMXCT030004518">
    <property type="protein sequence ID" value="CAL4796716.1"/>
    <property type="molecule type" value="Genomic_DNA"/>
</dbReference>
<dbReference type="Proteomes" id="UP001152797">
    <property type="component" value="Unassembled WGS sequence"/>
</dbReference>
<protein>
    <submittedName>
        <fullName evidence="2">Uncharacterized protein</fullName>
    </submittedName>
</protein>
<evidence type="ECO:0000313" key="3">
    <source>
        <dbReference type="EMBL" id="CAL4796716.1"/>
    </source>
</evidence>
<dbReference type="AlphaFoldDB" id="A0A9P1GGG9"/>
<feature type="region of interest" description="Disordered" evidence="1">
    <location>
        <begin position="269"/>
        <end position="292"/>
    </location>
</feature>
<sequence>MDDDNDDMDSKDAMVESILRDFNYKLRCMLMERNRKLTVKTVMASFEPSSIYGSRVGWQELLLVTAGDAKNVFHKSSLWKQGHVSNISMLPRSEMLKPPRSEGKYGADGRFTRVQEMKQFCGGTSFISKVVEALQTTGEVPTVLLDLFGFDGRPGCYSIVQSSRGKKVACATVCHTKLEAGFVSGILSQKLFGMAKNAEYKIAGFPDFSAALTDLKQFQSSPPPTYEVCVPTGNGVLVVKESLIQFWRSKGADFADKFTSLLDKHNAEFNPEGLRRGSESEVPEGDEEGPPSKRLCLGTKATMGELEIQCPEAERITLNAGSFSLHLNENAGQLWVGCSTAEYTVPQHTELFGFGSGDFLKGSEAQDVMTADGRWVRYFMDSNEALIILEKQRKTPDHLESATFFNKVMSLNTVLKSLEDAAEVGVQLAEHQLTKDSAGNFGVKPLDNVCFTLDALKPRKRAKAANALTFGAKLDMAKTRLSPNIIIAWRMRLHMETGNGSVSTQL</sequence>